<keyword evidence="1" id="KW-0472">Membrane</keyword>
<keyword evidence="1" id="KW-0812">Transmembrane</keyword>
<evidence type="ECO:0000313" key="2">
    <source>
        <dbReference type="EMBL" id="HIW93469.1"/>
    </source>
</evidence>
<evidence type="ECO:0000256" key="1">
    <source>
        <dbReference type="SAM" id="Phobius"/>
    </source>
</evidence>
<proteinExistence type="predicted"/>
<name>A0A9D1RSR2_9FIRM</name>
<dbReference type="Proteomes" id="UP000824192">
    <property type="component" value="Unassembled WGS sequence"/>
</dbReference>
<comment type="caution">
    <text evidence="2">The sequence shown here is derived from an EMBL/GenBank/DDBJ whole genome shotgun (WGS) entry which is preliminary data.</text>
</comment>
<evidence type="ECO:0000313" key="3">
    <source>
        <dbReference type="Proteomes" id="UP000824192"/>
    </source>
</evidence>
<feature type="transmembrane region" description="Helical" evidence="1">
    <location>
        <begin position="43"/>
        <end position="64"/>
    </location>
</feature>
<dbReference type="AlphaFoldDB" id="A0A9D1RSR2"/>
<accession>A0A9D1RSR2</accession>
<evidence type="ECO:0008006" key="4">
    <source>
        <dbReference type="Google" id="ProtNLM"/>
    </source>
</evidence>
<gene>
    <name evidence="2" type="ORF">H9868_02900</name>
</gene>
<reference evidence="2" key="1">
    <citation type="journal article" date="2021" name="PeerJ">
        <title>Extensive microbial diversity within the chicken gut microbiome revealed by metagenomics and culture.</title>
        <authorList>
            <person name="Gilroy R."/>
            <person name="Ravi A."/>
            <person name="Getino M."/>
            <person name="Pursley I."/>
            <person name="Horton D.L."/>
            <person name="Alikhan N.F."/>
            <person name="Baker D."/>
            <person name="Gharbi K."/>
            <person name="Hall N."/>
            <person name="Watson M."/>
            <person name="Adriaenssens E.M."/>
            <person name="Foster-Nyarko E."/>
            <person name="Jarju S."/>
            <person name="Secka A."/>
            <person name="Antonio M."/>
            <person name="Oren A."/>
            <person name="Chaudhuri R.R."/>
            <person name="La Ragione R."/>
            <person name="Hildebrand F."/>
            <person name="Pallen M.J."/>
        </authorList>
    </citation>
    <scope>NUCLEOTIDE SEQUENCE</scope>
    <source>
        <strain evidence="2">ChiGjej6B6-1540</strain>
    </source>
</reference>
<sequence>MKQAYDAIMEHIQLTDERKRRILDRLPAALEHSARPSSRWKGWAAAAACFVLLLVGVSLFFPAAPSHPLPSQPVTNPVPEIKTLSSLTELSRAVGFPVEALPHLPFTPTEEIYTAYWSELAQVTYSDGTQTAVFRKSAGTEDNSGDYTVYETALQLELKDYTVTLKGDAGGYVLAVWSKDGYSYSLKLSAPYPQEEWETILNTL</sequence>
<dbReference type="EMBL" id="DXGA01000064">
    <property type="protein sequence ID" value="HIW93469.1"/>
    <property type="molecule type" value="Genomic_DNA"/>
</dbReference>
<protein>
    <recommendedName>
        <fullName evidence="4">DUF4367 domain-containing protein</fullName>
    </recommendedName>
</protein>
<organism evidence="2 3">
    <name type="scientific">Candidatus Flavonifractor merdipullorum</name>
    <dbReference type="NCBI Taxonomy" id="2838590"/>
    <lineage>
        <taxon>Bacteria</taxon>
        <taxon>Bacillati</taxon>
        <taxon>Bacillota</taxon>
        <taxon>Clostridia</taxon>
        <taxon>Eubacteriales</taxon>
        <taxon>Oscillospiraceae</taxon>
        <taxon>Flavonifractor</taxon>
    </lineage>
</organism>
<reference evidence="2" key="2">
    <citation type="submission" date="2021-04" db="EMBL/GenBank/DDBJ databases">
        <authorList>
            <person name="Gilroy R."/>
        </authorList>
    </citation>
    <scope>NUCLEOTIDE SEQUENCE</scope>
    <source>
        <strain evidence="2">ChiGjej6B6-1540</strain>
    </source>
</reference>
<keyword evidence="1" id="KW-1133">Transmembrane helix</keyword>